<evidence type="ECO:0000256" key="3">
    <source>
        <dbReference type="ARBA" id="ARBA00013017"/>
    </source>
</evidence>
<dbReference type="GO" id="GO:0008379">
    <property type="term" value="F:thioredoxin peroxidase activity"/>
    <property type="evidence" value="ECO:0007669"/>
    <property type="project" value="TreeGrafter"/>
</dbReference>
<dbReference type="InterPro" id="IPR050924">
    <property type="entry name" value="Peroxiredoxin_BCP/PrxQ"/>
</dbReference>
<keyword evidence="6" id="KW-0560">Oxidoreductase</keyword>
<dbReference type="SUPFAM" id="SSF52833">
    <property type="entry name" value="Thioredoxin-like"/>
    <property type="match status" value="1"/>
</dbReference>
<dbReference type="EMBL" id="PDBW01000001">
    <property type="protein sequence ID" value="PFH03524.1"/>
    <property type="molecule type" value="Genomic_DNA"/>
</dbReference>
<evidence type="ECO:0000256" key="1">
    <source>
        <dbReference type="ARBA" id="ARBA00003330"/>
    </source>
</evidence>
<evidence type="ECO:0000256" key="12">
    <source>
        <dbReference type="ARBA" id="ARBA00049091"/>
    </source>
</evidence>
<dbReference type="AlphaFoldDB" id="A0AB36TI05"/>
<evidence type="ECO:0000256" key="10">
    <source>
        <dbReference type="ARBA" id="ARBA00038489"/>
    </source>
</evidence>
<dbReference type="GO" id="GO:0045454">
    <property type="term" value="P:cell redox homeostasis"/>
    <property type="evidence" value="ECO:0007669"/>
    <property type="project" value="TreeGrafter"/>
</dbReference>
<accession>A0AB36TI05</accession>
<evidence type="ECO:0000256" key="9">
    <source>
        <dbReference type="ARBA" id="ARBA00032824"/>
    </source>
</evidence>
<sequence>MLEVGTKAPDFELPDQNGKMHKLSDYRGKKVILYFYSKDNTAGCTKQACGYSERYPQFVEKGAVVLGVSKDTVASHKKFEEKHGLAITLLSDPERKAIEAYDVWKEKKVCGKVCMGVVRTTYLIDEEGIIVKANDKVKAEDDAERMLAEL</sequence>
<keyword evidence="8" id="KW-0676">Redox-active center</keyword>
<dbReference type="CDD" id="cd03017">
    <property type="entry name" value="PRX_BCP"/>
    <property type="match status" value="1"/>
</dbReference>
<dbReference type="PROSITE" id="PS51352">
    <property type="entry name" value="THIOREDOXIN_2"/>
    <property type="match status" value="1"/>
</dbReference>
<name>A0AB36TI05_ACETH</name>
<dbReference type="FunFam" id="3.40.30.10:FF:000007">
    <property type="entry name" value="Thioredoxin-dependent thiol peroxidase"/>
    <property type="match status" value="1"/>
</dbReference>
<dbReference type="GO" id="GO:0005737">
    <property type="term" value="C:cytoplasm"/>
    <property type="evidence" value="ECO:0007669"/>
    <property type="project" value="TreeGrafter"/>
</dbReference>
<dbReference type="InterPro" id="IPR036249">
    <property type="entry name" value="Thioredoxin-like_sf"/>
</dbReference>
<organism evidence="15 16">
    <name type="scientific">Acetivibrio thermocellus AD2</name>
    <dbReference type="NCBI Taxonomy" id="1138384"/>
    <lineage>
        <taxon>Bacteria</taxon>
        <taxon>Bacillati</taxon>
        <taxon>Bacillota</taxon>
        <taxon>Clostridia</taxon>
        <taxon>Eubacteriales</taxon>
        <taxon>Oscillospiraceae</taxon>
        <taxon>Acetivibrio</taxon>
    </lineage>
</organism>
<evidence type="ECO:0000256" key="5">
    <source>
        <dbReference type="ARBA" id="ARBA00022862"/>
    </source>
</evidence>
<keyword evidence="5" id="KW-0049">Antioxidant</keyword>
<dbReference type="EC" id="1.11.1.24" evidence="3"/>
<evidence type="ECO:0000259" key="14">
    <source>
        <dbReference type="PROSITE" id="PS51352"/>
    </source>
</evidence>
<proteinExistence type="inferred from homology"/>
<dbReference type="InterPro" id="IPR013766">
    <property type="entry name" value="Thioredoxin_domain"/>
</dbReference>
<evidence type="ECO:0000256" key="2">
    <source>
        <dbReference type="ARBA" id="ARBA00011245"/>
    </source>
</evidence>
<protein>
    <recommendedName>
        <fullName evidence="3">thioredoxin-dependent peroxiredoxin</fullName>
        <ecNumber evidence="3">1.11.1.24</ecNumber>
    </recommendedName>
    <alternativeName>
        <fullName evidence="11">Bacterioferritin comigratory protein</fullName>
    </alternativeName>
    <alternativeName>
        <fullName evidence="9">Thioredoxin peroxidase</fullName>
    </alternativeName>
</protein>
<evidence type="ECO:0000256" key="8">
    <source>
        <dbReference type="ARBA" id="ARBA00023284"/>
    </source>
</evidence>
<keyword evidence="7" id="KW-1015">Disulfide bond</keyword>
<dbReference type="InterPro" id="IPR024706">
    <property type="entry name" value="Peroxiredoxin_AhpC-typ"/>
</dbReference>
<feature type="domain" description="Thioredoxin" evidence="14">
    <location>
        <begin position="2"/>
        <end position="150"/>
    </location>
</feature>
<evidence type="ECO:0000313" key="16">
    <source>
        <dbReference type="Proteomes" id="UP000223596"/>
    </source>
</evidence>
<dbReference type="GO" id="GO:0034599">
    <property type="term" value="P:cellular response to oxidative stress"/>
    <property type="evidence" value="ECO:0007669"/>
    <property type="project" value="TreeGrafter"/>
</dbReference>
<comment type="function">
    <text evidence="1">Thiol-specific peroxidase that catalyzes the reduction of hydrogen peroxide and organic hydroperoxides to water and alcohols, respectively. Plays a role in cell protection against oxidative stress by detoxifying peroxides and as sensor of hydrogen peroxide-mediated signaling events.</text>
</comment>
<evidence type="ECO:0000313" key="15">
    <source>
        <dbReference type="EMBL" id="PFH03524.1"/>
    </source>
</evidence>
<comment type="catalytic activity">
    <reaction evidence="12">
        <text>a hydroperoxide + [thioredoxin]-dithiol = an alcohol + [thioredoxin]-disulfide + H2O</text>
        <dbReference type="Rhea" id="RHEA:62620"/>
        <dbReference type="Rhea" id="RHEA-COMP:10698"/>
        <dbReference type="Rhea" id="RHEA-COMP:10700"/>
        <dbReference type="ChEBI" id="CHEBI:15377"/>
        <dbReference type="ChEBI" id="CHEBI:29950"/>
        <dbReference type="ChEBI" id="CHEBI:30879"/>
        <dbReference type="ChEBI" id="CHEBI:35924"/>
        <dbReference type="ChEBI" id="CHEBI:50058"/>
        <dbReference type="EC" id="1.11.1.24"/>
    </reaction>
</comment>
<keyword evidence="4" id="KW-0575">Peroxidase</keyword>
<feature type="active site" description="Cysteine sulfenic acid (-SOH) intermediate; for peroxidase activity" evidence="13">
    <location>
        <position position="44"/>
    </location>
</feature>
<dbReference type="PANTHER" id="PTHR42801">
    <property type="entry name" value="THIOREDOXIN-DEPENDENT PEROXIDE REDUCTASE"/>
    <property type="match status" value="1"/>
</dbReference>
<comment type="similarity">
    <text evidence="10">Belongs to the peroxiredoxin family. BCP/PrxQ subfamily.</text>
</comment>
<reference evidence="15 16" key="1">
    <citation type="submission" date="2017-09" db="EMBL/GenBank/DDBJ databases">
        <title>Evaluation of Pacific Biosciences Sequencing Technology to Finishing C. thermocellum Genome Sequences.</title>
        <authorList>
            <person name="Brown S."/>
        </authorList>
    </citation>
    <scope>NUCLEOTIDE SEQUENCE [LARGE SCALE GENOMIC DNA]</scope>
    <source>
        <strain evidence="15 16">AD2</strain>
    </source>
</reference>
<dbReference type="Pfam" id="PF00578">
    <property type="entry name" value="AhpC-TSA"/>
    <property type="match status" value="1"/>
</dbReference>
<gene>
    <name evidence="15" type="ORF">M972_112335</name>
</gene>
<evidence type="ECO:0000256" key="4">
    <source>
        <dbReference type="ARBA" id="ARBA00022559"/>
    </source>
</evidence>
<dbReference type="RefSeq" id="WP_003517836.1">
    <property type="nucleotide sequence ID" value="NZ_CP013828.1"/>
</dbReference>
<evidence type="ECO:0000256" key="7">
    <source>
        <dbReference type="ARBA" id="ARBA00023157"/>
    </source>
</evidence>
<comment type="caution">
    <text evidence="15">The sequence shown here is derived from an EMBL/GenBank/DDBJ whole genome shotgun (WGS) entry which is preliminary data.</text>
</comment>
<evidence type="ECO:0000256" key="11">
    <source>
        <dbReference type="ARBA" id="ARBA00041373"/>
    </source>
</evidence>
<dbReference type="PIRSF" id="PIRSF000239">
    <property type="entry name" value="AHPC"/>
    <property type="match status" value="1"/>
</dbReference>
<dbReference type="InterPro" id="IPR000866">
    <property type="entry name" value="AhpC/TSA"/>
</dbReference>
<dbReference type="Proteomes" id="UP000223596">
    <property type="component" value="Unassembled WGS sequence"/>
</dbReference>
<comment type="subunit">
    <text evidence="2">Monomer.</text>
</comment>
<dbReference type="PANTHER" id="PTHR42801:SF4">
    <property type="entry name" value="AHPC_TSA FAMILY PROTEIN"/>
    <property type="match status" value="1"/>
</dbReference>
<evidence type="ECO:0000256" key="13">
    <source>
        <dbReference type="PIRSR" id="PIRSR000239-1"/>
    </source>
</evidence>
<dbReference type="Gene3D" id="3.40.30.10">
    <property type="entry name" value="Glutaredoxin"/>
    <property type="match status" value="1"/>
</dbReference>
<evidence type="ECO:0000256" key="6">
    <source>
        <dbReference type="ARBA" id="ARBA00023002"/>
    </source>
</evidence>